<dbReference type="Pfam" id="PF21221">
    <property type="entry name" value="B_lactamase-like_C"/>
    <property type="match status" value="1"/>
</dbReference>
<dbReference type="EMBL" id="QEXO01000005">
    <property type="protein sequence ID" value="PWE12783.1"/>
    <property type="molecule type" value="Genomic_DNA"/>
</dbReference>
<dbReference type="InterPro" id="IPR001279">
    <property type="entry name" value="Metallo-B-lactamas"/>
</dbReference>
<evidence type="ECO:0000313" key="3">
    <source>
        <dbReference type="Proteomes" id="UP000245216"/>
    </source>
</evidence>
<comment type="caution">
    <text evidence="2">The sequence shown here is derived from an EMBL/GenBank/DDBJ whole genome shotgun (WGS) entry which is preliminary data.</text>
</comment>
<dbReference type="InterPro" id="IPR048933">
    <property type="entry name" value="B_lactamase-like_C"/>
</dbReference>
<name>A0A2U2BFJ0_ALCFA</name>
<dbReference type="SUPFAM" id="SSF56281">
    <property type="entry name" value="Metallo-hydrolase/oxidoreductase"/>
    <property type="match status" value="1"/>
</dbReference>
<dbReference type="Proteomes" id="UP000245216">
    <property type="component" value="Unassembled WGS sequence"/>
</dbReference>
<feature type="domain" description="Metallo-beta-lactamase" evidence="1">
    <location>
        <begin position="42"/>
        <end position="271"/>
    </location>
</feature>
<dbReference type="PANTHER" id="PTHR23131">
    <property type="entry name" value="ENDORIBONUCLEASE LACTB2"/>
    <property type="match status" value="1"/>
</dbReference>
<dbReference type="GO" id="GO:0016787">
    <property type="term" value="F:hydrolase activity"/>
    <property type="evidence" value="ECO:0007669"/>
    <property type="project" value="UniProtKB-KW"/>
</dbReference>
<dbReference type="Pfam" id="PF00753">
    <property type="entry name" value="Lactamase_B"/>
    <property type="match status" value="1"/>
</dbReference>
<dbReference type="InterPro" id="IPR050662">
    <property type="entry name" value="Sec-metab_biosynth-thioest"/>
</dbReference>
<reference evidence="2 3" key="1">
    <citation type="submission" date="2018-05" db="EMBL/GenBank/DDBJ databases">
        <title>Genome Sequence of an Efficient Indole-Degrading Bacterium, Alcaligenes sp.YBY.</title>
        <authorList>
            <person name="Yang B."/>
        </authorList>
    </citation>
    <scope>NUCLEOTIDE SEQUENCE [LARGE SCALE GENOMIC DNA]</scope>
    <source>
        <strain evidence="2 3">YBY</strain>
    </source>
</reference>
<sequence length="358" mass="40768">MNPNEQKLNYPWADTLPPAGGSLEVAPGVRWLRMPLPFALDHINLWLLRDQIDGREGWTIVDCGVARPEVRELWEQVFQNELEGLPVLRVIVTHMHPDHVGLADWLCQRWNAPLWISMTDYATAKLWSGTGGRQTGAEAGGPNGVAAEAHFVRHGLQDEKAREQIRSRGDYYPSMVPSVPERFVRLMDGQRVVIAGRPWRLIVGYGHAPEHMSLYCEELKVLISGDMLLPRISTNISVFDTEPFANPLPLYLNSLLSYQDLAPDTLVLPSHGKPFRGMHERIRQQQEHHAERLEEVLEACAQPCTAADILPVLFHRKLDSHQMTFAMGEAIAHLHALYFDDRLRREMGEDGVYRFQRI</sequence>
<dbReference type="Gene3D" id="1.10.10.10">
    <property type="entry name" value="Winged helix-like DNA-binding domain superfamily/Winged helix DNA-binding domain"/>
    <property type="match status" value="1"/>
</dbReference>
<dbReference type="Gene3D" id="3.60.15.10">
    <property type="entry name" value="Ribonuclease Z/Hydroxyacylglutathione hydrolase-like"/>
    <property type="match status" value="1"/>
</dbReference>
<evidence type="ECO:0000313" key="2">
    <source>
        <dbReference type="EMBL" id="PWE12783.1"/>
    </source>
</evidence>
<organism evidence="2 3">
    <name type="scientific">Alcaligenes faecalis</name>
    <dbReference type="NCBI Taxonomy" id="511"/>
    <lineage>
        <taxon>Bacteria</taxon>
        <taxon>Pseudomonadati</taxon>
        <taxon>Pseudomonadota</taxon>
        <taxon>Betaproteobacteria</taxon>
        <taxon>Burkholderiales</taxon>
        <taxon>Alcaligenaceae</taxon>
        <taxon>Alcaligenes</taxon>
    </lineage>
</organism>
<proteinExistence type="predicted"/>
<evidence type="ECO:0000259" key="1">
    <source>
        <dbReference type="SMART" id="SM00849"/>
    </source>
</evidence>
<keyword evidence="2" id="KW-0378">Hydrolase</keyword>
<dbReference type="AlphaFoldDB" id="A0A2U2BFJ0"/>
<dbReference type="PANTHER" id="PTHR23131:SF4">
    <property type="entry name" value="METALLO-BETA-LACTAMASE SUPERFAMILY POTEIN"/>
    <property type="match status" value="1"/>
</dbReference>
<accession>A0A2U2BFJ0</accession>
<gene>
    <name evidence="2" type="ORF">DF183_18650</name>
</gene>
<dbReference type="InterPro" id="IPR036388">
    <property type="entry name" value="WH-like_DNA-bd_sf"/>
</dbReference>
<dbReference type="InterPro" id="IPR036866">
    <property type="entry name" value="RibonucZ/Hydroxyglut_hydro"/>
</dbReference>
<dbReference type="STRING" id="511.UZ73_09960"/>
<protein>
    <submittedName>
        <fullName evidence="2">Zn-dependent hydrolase</fullName>
    </submittedName>
</protein>
<dbReference type="SMART" id="SM00849">
    <property type="entry name" value="Lactamase_B"/>
    <property type="match status" value="1"/>
</dbReference>
<reference evidence="2 3" key="2">
    <citation type="submission" date="2018-05" db="EMBL/GenBank/DDBJ databases">
        <authorList>
            <person name="Lanie J.A."/>
            <person name="Ng W.-L."/>
            <person name="Kazmierczak K.M."/>
            <person name="Andrzejewski T.M."/>
            <person name="Davidsen T.M."/>
            <person name="Wayne K.J."/>
            <person name="Tettelin H."/>
            <person name="Glass J.I."/>
            <person name="Rusch D."/>
            <person name="Podicherti R."/>
            <person name="Tsui H.-C.T."/>
            <person name="Winkler M.E."/>
        </authorList>
    </citation>
    <scope>NUCLEOTIDE SEQUENCE [LARGE SCALE GENOMIC DNA]</scope>
    <source>
        <strain evidence="2 3">YBY</strain>
    </source>
</reference>
<dbReference type="RefSeq" id="WP_086069739.1">
    <property type="nucleotide sequence ID" value="NZ_CP190004.1"/>
</dbReference>